<dbReference type="Proteomes" id="UP000067523">
    <property type="component" value="Chromosome"/>
</dbReference>
<keyword evidence="1" id="KW-1133">Transmembrane helix</keyword>
<organism evidence="2 3">
    <name type="scientific">Enterococcus rotai</name>
    <dbReference type="NCBI Taxonomy" id="118060"/>
    <lineage>
        <taxon>Bacteria</taxon>
        <taxon>Bacillati</taxon>
        <taxon>Bacillota</taxon>
        <taxon>Bacilli</taxon>
        <taxon>Lactobacillales</taxon>
        <taxon>Enterococcaceae</taxon>
        <taxon>Enterococcus</taxon>
    </lineage>
</organism>
<keyword evidence="1" id="KW-0472">Membrane</keyword>
<proteinExistence type="predicted"/>
<feature type="transmembrane region" description="Helical" evidence="1">
    <location>
        <begin position="61"/>
        <end position="80"/>
    </location>
</feature>
<evidence type="ECO:0000256" key="1">
    <source>
        <dbReference type="SAM" id="Phobius"/>
    </source>
</evidence>
<accession>A0A0U2XBR1</accession>
<reference evidence="3" key="1">
    <citation type="submission" date="2015-12" db="EMBL/GenBank/DDBJ databases">
        <authorList>
            <person name="Lauer A."/>
            <person name="Humrighouse B."/>
            <person name="Loparev V."/>
            <person name="Shewmaker P.L."/>
            <person name="Whitney A.M."/>
            <person name="McLaughlin R.W."/>
        </authorList>
    </citation>
    <scope>NUCLEOTIDE SEQUENCE [LARGE SCALE GENOMIC DNA]</scope>
    <source>
        <strain evidence="3">LMG 26678</strain>
    </source>
</reference>
<sequence>MLIITLSCLFIVLKVVGTFLTLNFLPIQDPETLTMEEKFKLQKEFSINYDLGNSMINLSKLFFVVLIAYSIYSLYVFWRITHSDNSVFIK</sequence>
<keyword evidence="3" id="KW-1185">Reference proteome</keyword>
<dbReference type="KEGG" id="erx:ATZ35_10670"/>
<gene>
    <name evidence="2" type="ORF">ATZ35_10670</name>
</gene>
<dbReference type="AlphaFoldDB" id="A0A0U2XBR1"/>
<name>A0A0U2XBR1_9ENTE</name>
<protein>
    <submittedName>
        <fullName evidence="2">Uncharacterized protein</fullName>
    </submittedName>
</protein>
<evidence type="ECO:0000313" key="3">
    <source>
        <dbReference type="Proteomes" id="UP000067523"/>
    </source>
</evidence>
<keyword evidence="1" id="KW-0812">Transmembrane</keyword>
<evidence type="ECO:0000313" key="2">
    <source>
        <dbReference type="EMBL" id="ALS37600.1"/>
    </source>
</evidence>
<dbReference type="EMBL" id="CP013655">
    <property type="protein sequence ID" value="ALS37600.1"/>
    <property type="molecule type" value="Genomic_DNA"/>
</dbReference>